<sequence>MQIGNTGVIKDSPTVIRERLLNKAIEEAEGFTNLPSGIQNNLIDESVIIENEIQDMLSNVMNSISPSYANDFIVKELGEAFGLKMKDKALPNTTITFYGLAGVVIPEGLEIGNADGSKKFITTKSDIINASGQVSIYCEGADYYDTPTPANTLNVLLNQVLNVTSCTNLSDAVESTPAETISEFRARFQTRAQANRSGTVATLDNALKEVEGTVDRLCTYKESQILEDGVKKAVIEVVIGGGDDYKVALAIFNSVLYPDIFVSNPSGDETNRTVNINVTFNSVDFPITYTRPKINQLSINISLTVQSGFINIPSEAFTLLLRPYYENYINNLKIGYSPTGYSFDDLIYQCFKDNSYSRDIITGINYTLNINGEPASLNGERQLETAFDTAYTLLDLECTLTGASV</sequence>
<protein>
    <submittedName>
        <fullName evidence="2">Baseplate J/gp47 family protein</fullName>
    </submittedName>
</protein>
<evidence type="ECO:0000313" key="3">
    <source>
        <dbReference type="Proteomes" id="UP001242021"/>
    </source>
</evidence>
<feature type="domain" description="Baseplate protein J-like barrel" evidence="1">
    <location>
        <begin position="94"/>
        <end position="171"/>
    </location>
</feature>
<proteinExistence type="predicted"/>
<dbReference type="Pfam" id="PF04865">
    <property type="entry name" value="Baseplate_J"/>
    <property type="match status" value="1"/>
</dbReference>
<dbReference type="AlphaFoldDB" id="A0AAJ6G8X1"/>
<dbReference type="Proteomes" id="UP001242021">
    <property type="component" value="Chromosome"/>
</dbReference>
<name>A0AAJ6G8X1_BRAPL</name>
<dbReference type="EMBL" id="CP098754">
    <property type="protein sequence ID" value="WIH94553.1"/>
    <property type="molecule type" value="Genomic_DNA"/>
</dbReference>
<dbReference type="InterPro" id="IPR006949">
    <property type="entry name" value="Barrel_Baseplate_J-like"/>
</dbReference>
<dbReference type="RefSeq" id="WP_284602620.1">
    <property type="nucleotide sequence ID" value="NZ_CP098752.1"/>
</dbReference>
<evidence type="ECO:0000259" key="1">
    <source>
        <dbReference type="Pfam" id="PF04865"/>
    </source>
</evidence>
<gene>
    <name evidence="2" type="ORF">NEH99_09670</name>
</gene>
<organism evidence="2 3">
    <name type="scientific">Brachyspira pilosicoli</name>
    <name type="common">Serpulina pilosicoli</name>
    <dbReference type="NCBI Taxonomy" id="52584"/>
    <lineage>
        <taxon>Bacteria</taxon>
        <taxon>Pseudomonadati</taxon>
        <taxon>Spirochaetota</taxon>
        <taxon>Spirochaetia</taxon>
        <taxon>Brachyspirales</taxon>
        <taxon>Brachyspiraceae</taxon>
        <taxon>Brachyspira</taxon>
    </lineage>
</organism>
<evidence type="ECO:0000313" key="2">
    <source>
        <dbReference type="EMBL" id="WIH94553.1"/>
    </source>
</evidence>
<accession>A0AAJ6G8X1</accession>
<reference evidence="2" key="1">
    <citation type="submission" date="2022-06" db="EMBL/GenBank/DDBJ databases">
        <title>Brachyspira pilosicoli from pigs in Switzerland.</title>
        <authorList>
            <person name="Schmitt S."/>
            <person name="Arnold M."/>
            <person name="Rossano A."/>
            <person name="Perreten V."/>
        </authorList>
    </citation>
    <scope>NUCLEOTIDE SEQUENCE</scope>
    <source>
        <strain evidence="2">MEI4028</strain>
    </source>
</reference>